<evidence type="ECO:0000313" key="3">
    <source>
        <dbReference type="Proteomes" id="UP000013827"/>
    </source>
</evidence>
<name>A0A0D3JXP8_EMIH1</name>
<reference evidence="2" key="2">
    <citation type="submission" date="2024-10" db="UniProtKB">
        <authorList>
            <consortium name="EnsemblProtists"/>
        </authorList>
    </citation>
    <scope>IDENTIFICATION</scope>
</reference>
<organism evidence="2 3">
    <name type="scientific">Emiliania huxleyi (strain CCMP1516)</name>
    <dbReference type="NCBI Taxonomy" id="280463"/>
    <lineage>
        <taxon>Eukaryota</taxon>
        <taxon>Haptista</taxon>
        <taxon>Haptophyta</taxon>
        <taxon>Prymnesiophyceae</taxon>
        <taxon>Isochrysidales</taxon>
        <taxon>Noelaerhabdaceae</taxon>
        <taxon>Emiliania</taxon>
    </lineage>
</organism>
<dbReference type="KEGG" id="ehx:EMIHUDRAFT_456975"/>
<dbReference type="RefSeq" id="XP_005780712.1">
    <property type="nucleotide sequence ID" value="XM_005780655.1"/>
</dbReference>
<dbReference type="EnsemblProtists" id="EOD28283">
    <property type="protein sequence ID" value="EOD28283"/>
    <property type="gene ID" value="EMIHUDRAFT_456975"/>
</dbReference>
<accession>A0A0D3JXP8</accession>
<feature type="region of interest" description="Disordered" evidence="1">
    <location>
        <begin position="1"/>
        <end position="58"/>
    </location>
</feature>
<feature type="compositionally biased region" description="Low complexity" evidence="1">
    <location>
        <begin position="283"/>
        <end position="294"/>
    </location>
</feature>
<dbReference type="Proteomes" id="UP000013827">
    <property type="component" value="Unassembled WGS sequence"/>
</dbReference>
<feature type="region of interest" description="Disordered" evidence="1">
    <location>
        <begin position="283"/>
        <end position="304"/>
    </location>
</feature>
<dbReference type="AlphaFoldDB" id="A0A0D3JXP8"/>
<proteinExistence type="predicted"/>
<protein>
    <submittedName>
        <fullName evidence="2">Uncharacterized protein</fullName>
    </submittedName>
</protein>
<sequence>MWPSPSRSRASWSSGQENFVRHEQSHSKAAATAEPPPASGPETAPGSGGASPVAGSQPAAGGLQDLAGSLLVHGAPYLSVAWCPTGSCLRLLPHDADFDGPASRLVECWDADATYSPVEEVWTASSEPSAAVPAGWGVAEACAEPQASVPMPGGWFAQPASAFGPGSEPDRLARFGFEHLVTSVCPASNSLGCASLQGAAYQGLQSASSQVVSGINWELVATTTAGTLTMRLWEQAWAEQLELTEAHLSSPVGGASFAISEYDVITSPEPLSYAAYASFLLSEPRPSRRSLSAPAGRDDAPALV</sequence>
<evidence type="ECO:0000313" key="2">
    <source>
        <dbReference type="EnsemblProtists" id="EOD28283"/>
    </source>
</evidence>
<keyword evidence="3" id="KW-1185">Reference proteome</keyword>
<reference evidence="3" key="1">
    <citation type="journal article" date="2013" name="Nature">
        <title>Pan genome of the phytoplankton Emiliania underpins its global distribution.</title>
        <authorList>
            <person name="Read B.A."/>
            <person name="Kegel J."/>
            <person name="Klute M.J."/>
            <person name="Kuo A."/>
            <person name="Lefebvre S.C."/>
            <person name="Maumus F."/>
            <person name="Mayer C."/>
            <person name="Miller J."/>
            <person name="Monier A."/>
            <person name="Salamov A."/>
            <person name="Young J."/>
            <person name="Aguilar M."/>
            <person name="Claverie J.M."/>
            <person name="Frickenhaus S."/>
            <person name="Gonzalez K."/>
            <person name="Herman E.K."/>
            <person name="Lin Y.C."/>
            <person name="Napier J."/>
            <person name="Ogata H."/>
            <person name="Sarno A.F."/>
            <person name="Shmutz J."/>
            <person name="Schroeder D."/>
            <person name="de Vargas C."/>
            <person name="Verret F."/>
            <person name="von Dassow P."/>
            <person name="Valentin K."/>
            <person name="Van de Peer Y."/>
            <person name="Wheeler G."/>
            <person name="Dacks J.B."/>
            <person name="Delwiche C.F."/>
            <person name="Dyhrman S.T."/>
            <person name="Glockner G."/>
            <person name="John U."/>
            <person name="Richards T."/>
            <person name="Worden A.Z."/>
            <person name="Zhang X."/>
            <person name="Grigoriev I.V."/>
            <person name="Allen A.E."/>
            <person name="Bidle K."/>
            <person name="Borodovsky M."/>
            <person name="Bowler C."/>
            <person name="Brownlee C."/>
            <person name="Cock J.M."/>
            <person name="Elias M."/>
            <person name="Gladyshev V.N."/>
            <person name="Groth M."/>
            <person name="Guda C."/>
            <person name="Hadaegh A."/>
            <person name="Iglesias-Rodriguez M.D."/>
            <person name="Jenkins J."/>
            <person name="Jones B.M."/>
            <person name="Lawson T."/>
            <person name="Leese F."/>
            <person name="Lindquist E."/>
            <person name="Lobanov A."/>
            <person name="Lomsadze A."/>
            <person name="Malik S.B."/>
            <person name="Marsh M.E."/>
            <person name="Mackinder L."/>
            <person name="Mock T."/>
            <person name="Mueller-Roeber B."/>
            <person name="Pagarete A."/>
            <person name="Parker M."/>
            <person name="Probert I."/>
            <person name="Quesneville H."/>
            <person name="Raines C."/>
            <person name="Rensing S.A."/>
            <person name="Riano-Pachon D.M."/>
            <person name="Richier S."/>
            <person name="Rokitta S."/>
            <person name="Shiraiwa Y."/>
            <person name="Soanes D.M."/>
            <person name="van der Giezen M."/>
            <person name="Wahlund T.M."/>
            <person name="Williams B."/>
            <person name="Wilson W."/>
            <person name="Wolfe G."/>
            <person name="Wurch L.L."/>
        </authorList>
    </citation>
    <scope>NUCLEOTIDE SEQUENCE</scope>
</reference>
<dbReference type="PaxDb" id="2903-EOD28283"/>
<feature type="compositionally biased region" description="Low complexity" evidence="1">
    <location>
        <begin position="1"/>
        <end position="14"/>
    </location>
</feature>
<dbReference type="GeneID" id="17273828"/>
<evidence type="ECO:0000256" key="1">
    <source>
        <dbReference type="SAM" id="MobiDB-lite"/>
    </source>
</evidence>
<dbReference type="HOGENOM" id="CLU_916560_0_0_1"/>